<comment type="caution">
    <text evidence="1">The sequence shown here is derived from an EMBL/GenBank/DDBJ whole genome shotgun (WGS) entry which is preliminary data.</text>
</comment>
<accession>A0A8H6XWK3</accession>
<dbReference type="EMBL" id="JACAZI010000011">
    <property type="protein sequence ID" value="KAF7348467.1"/>
    <property type="molecule type" value="Genomic_DNA"/>
</dbReference>
<name>A0A8H6XWK3_9AGAR</name>
<keyword evidence="2" id="KW-1185">Reference proteome</keyword>
<gene>
    <name evidence="1" type="ORF">MVEN_01363800</name>
</gene>
<protein>
    <submittedName>
        <fullName evidence="1">Uncharacterized protein</fullName>
    </submittedName>
</protein>
<sequence>MCPNTPKKLVDTLDKCIPIWKRMAHVEMPHNLGNRSTIISALSQAPNLGTLVVWDPHNWMNRIPPYIRTISTNSTLKHIQIKPTVPPTDYHFPRRKALYDEVQKDTKLKALWDFENERVIPTDDEIPSSAIEPPSSPFVYPARLASDPMAEDVIWERVLYFALRDVSERKRQFFESDRWDDDQDDDDLCDLAPFRLAPLLACKKFARLGVPHLYERPVLQHSWAVESFASQLAQQPLLGRRVRCLSINHGSDVAVFKRIIAQTPSLTELRGGRACRPMTWKAFSDLGKSSGSSLRSFGGIPISKASGAVNPDMFALFPQIKDFGWDTWTEFKIQPKLIPTDAFGQLVDLTVDRFDGSFLDVLAQMELPSLRTAAFPATARGDGAQFFKIHGAKLQELTLSERQIEDPELAIWHNCPSLTVLGVCYDKQHPVRSSCLKTSETHAYLERIVFRAKEFQRLTQPQKIELGQLMTALRSTASFPALREIQHPSCNWPTTEHEIKSSRWVKWAESLLERDVHLFGPNGVRWRPRLKFVTKNKQ</sequence>
<evidence type="ECO:0000313" key="1">
    <source>
        <dbReference type="EMBL" id="KAF7348467.1"/>
    </source>
</evidence>
<proteinExistence type="predicted"/>
<organism evidence="1 2">
    <name type="scientific">Mycena venus</name>
    <dbReference type="NCBI Taxonomy" id="2733690"/>
    <lineage>
        <taxon>Eukaryota</taxon>
        <taxon>Fungi</taxon>
        <taxon>Dikarya</taxon>
        <taxon>Basidiomycota</taxon>
        <taxon>Agaricomycotina</taxon>
        <taxon>Agaricomycetes</taxon>
        <taxon>Agaricomycetidae</taxon>
        <taxon>Agaricales</taxon>
        <taxon>Marasmiineae</taxon>
        <taxon>Mycenaceae</taxon>
        <taxon>Mycena</taxon>
    </lineage>
</organism>
<dbReference type="OrthoDB" id="3051218at2759"/>
<reference evidence="1" key="1">
    <citation type="submission" date="2020-05" db="EMBL/GenBank/DDBJ databases">
        <title>Mycena genomes resolve the evolution of fungal bioluminescence.</title>
        <authorList>
            <person name="Tsai I.J."/>
        </authorList>
    </citation>
    <scope>NUCLEOTIDE SEQUENCE</scope>
    <source>
        <strain evidence="1">CCC161011</strain>
    </source>
</reference>
<evidence type="ECO:0000313" key="2">
    <source>
        <dbReference type="Proteomes" id="UP000620124"/>
    </source>
</evidence>
<dbReference type="Proteomes" id="UP000620124">
    <property type="component" value="Unassembled WGS sequence"/>
</dbReference>
<dbReference type="AlphaFoldDB" id="A0A8H6XWK3"/>